<proteinExistence type="predicted"/>
<dbReference type="EMBL" id="GBXM01044653">
    <property type="protein sequence ID" value="JAH63924.1"/>
    <property type="molecule type" value="Transcribed_RNA"/>
</dbReference>
<reference evidence="1" key="1">
    <citation type="submission" date="2014-11" db="EMBL/GenBank/DDBJ databases">
        <authorList>
            <person name="Amaro Gonzalez C."/>
        </authorList>
    </citation>
    <scope>NUCLEOTIDE SEQUENCE</scope>
</reference>
<protein>
    <submittedName>
        <fullName evidence="1">Uncharacterized protein</fullName>
    </submittedName>
</protein>
<dbReference type="AlphaFoldDB" id="A0A0E9UDI2"/>
<reference evidence="1" key="2">
    <citation type="journal article" date="2015" name="Fish Shellfish Immunol.">
        <title>Early steps in the European eel (Anguilla anguilla)-Vibrio vulnificus interaction in the gills: Role of the RtxA13 toxin.</title>
        <authorList>
            <person name="Callol A."/>
            <person name="Pajuelo D."/>
            <person name="Ebbesson L."/>
            <person name="Teles M."/>
            <person name="MacKenzie S."/>
            <person name="Amaro C."/>
        </authorList>
    </citation>
    <scope>NUCLEOTIDE SEQUENCE</scope>
</reference>
<sequence length="19" mass="2134">MLRERFGLAGCLTCSQYDA</sequence>
<name>A0A0E9UDI2_ANGAN</name>
<evidence type="ECO:0000313" key="1">
    <source>
        <dbReference type="EMBL" id="JAH63924.1"/>
    </source>
</evidence>
<accession>A0A0E9UDI2</accession>
<organism evidence="1">
    <name type="scientific">Anguilla anguilla</name>
    <name type="common">European freshwater eel</name>
    <name type="synonym">Muraena anguilla</name>
    <dbReference type="NCBI Taxonomy" id="7936"/>
    <lineage>
        <taxon>Eukaryota</taxon>
        <taxon>Metazoa</taxon>
        <taxon>Chordata</taxon>
        <taxon>Craniata</taxon>
        <taxon>Vertebrata</taxon>
        <taxon>Euteleostomi</taxon>
        <taxon>Actinopterygii</taxon>
        <taxon>Neopterygii</taxon>
        <taxon>Teleostei</taxon>
        <taxon>Anguilliformes</taxon>
        <taxon>Anguillidae</taxon>
        <taxon>Anguilla</taxon>
    </lineage>
</organism>